<sequence>MDTIVLKNRIHSFVEKADERILSIVNSVFENYYNKDIVAYHPDGKPMTREEYKEALLNAEKQISEGDFIDVEEME</sequence>
<evidence type="ECO:0000313" key="2">
    <source>
        <dbReference type="Proteomes" id="UP001317001"/>
    </source>
</evidence>
<proteinExistence type="predicted"/>
<evidence type="ECO:0000313" key="1">
    <source>
        <dbReference type="EMBL" id="UUV20174.1"/>
    </source>
</evidence>
<protein>
    <submittedName>
        <fullName evidence="1">Uncharacterized protein</fullName>
    </submittedName>
</protein>
<reference evidence="1 2" key="1">
    <citation type="submission" date="2022-08" db="EMBL/GenBank/DDBJ databases">
        <title>Myroides zhujiangensis sp. nov., a novel bacterium isolated from sediment in the Pearl River Estuary.</title>
        <authorList>
            <person name="Cui L."/>
        </authorList>
    </citation>
    <scope>NUCLEOTIDE SEQUENCE [LARGE SCALE GENOMIC DNA]</scope>
    <source>
        <strain evidence="1 2">SCSIO 72103</strain>
    </source>
</reference>
<dbReference type="Proteomes" id="UP001317001">
    <property type="component" value="Chromosome"/>
</dbReference>
<name>A0ABY5NP25_9FLAO</name>
<dbReference type="EMBL" id="CP102382">
    <property type="protein sequence ID" value="UUV20174.1"/>
    <property type="molecule type" value="Genomic_DNA"/>
</dbReference>
<dbReference type="RefSeq" id="WP_257498079.1">
    <property type="nucleotide sequence ID" value="NZ_CP102382.1"/>
</dbReference>
<keyword evidence="2" id="KW-1185">Reference proteome</keyword>
<accession>A0ABY5NP25</accession>
<organism evidence="1 2">
    <name type="scientific">Paenimyroides aestuarii</name>
    <dbReference type="NCBI Taxonomy" id="2968490"/>
    <lineage>
        <taxon>Bacteria</taxon>
        <taxon>Pseudomonadati</taxon>
        <taxon>Bacteroidota</taxon>
        <taxon>Flavobacteriia</taxon>
        <taxon>Flavobacteriales</taxon>
        <taxon>Flavobacteriaceae</taxon>
        <taxon>Paenimyroides</taxon>
    </lineage>
</organism>
<gene>
    <name evidence="1" type="ORF">NPX36_07305</name>
</gene>